<sequence>MHIAKIFLRPADVEDAYAALLNQKLIQKERIGWTAGAKGMSLICDAQCLAVPLGFNVLCQQRVAHAQSMFQPKPLGISLREATTKPARRSFAVIIADLAISTLHDECRGQAFIKLVPQLRLRVIVISRKIARLVAVKREVIDAVQVWPMLQVQVSVGVVIVAGIELVLTVHVAG</sequence>
<proteinExistence type="predicted"/>
<evidence type="ECO:0000313" key="1">
    <source>
        <dbReference type="EMBL" id="MPN37661.1"/>
    </source>
</evidence>
<gene>
    <name evidence="1" type="ORF">SDC9_185181</name>
</gene>
<dbReference type="EMBL" id="VSSQ01092439">
    <property type="protein sequence ID" value="MPN37661.1"/>
    <property type="molecule type" value="Genomic_DNA"/>
</dbReference>
<dbReference type="AlphaFoldDB" id="A0A645HF76"/>
<comment type="caution">
    <text evidence="1">The sequence shown here is derived from an EMBL/GenBank/DDBJ whole genome shotgun (WGS) entry which is preliminary data.</text>
</comment>
<protein>
    <submittedName>
        <fullName evidence="1">Uncharacterized protein</fullName>
    </submittedName>
</protein>
<organism evidence="1">
    <name type="scientific">bioreactor metagenome</name>
    <dbReference type="NCBI Taxonomy" id="1076179"/>
    <lineage>
        <taxon>unclassified sequences</taxon>
        <taxon>metagenomes</taxon>
        <taxon>ecological metagenomes</taxon>
    </lineage>
</organism>
<reference evidence="1" key="1">
    <citation type="submission" date="2019-08" db="EMBL/GenBank/DDBJ databases">
        <authorList>
            <person name="Kucharzyk K."/>
            <person name="Murdoch R.W."/>
            <person name="Higgins S."/>
            <person name="Loffler F."/>
        </authorList>
    </citation>
    <scope>NUCLEOTIDE SEQUENCE</scope>
</reference>
<name>A0A645HF76_9ZZZZ</name>
<accession>A0A645HF76</accession>